<comment type="catalytic activity">
    <reaction evidence="9">
        <text>adenosine + ATP = AMP + ADP + H(+)</text>
        <dbReference type="Rhea" id="RHEA:20824"/>
        <dbReference type="ChEBI" id="CHEBI:15378"/>
        <dbReference type="ChEBI" id="CHEBI:16335"/>
        <dbReference type="ChEBI" id="CHEBI:30616"/>
        <dbReference type="ChEBI" id="CHEBI:456215"/>
        <dbReference type="ChEBI" id="CHEBI:456216"/>
        <dbReference type="EC" id="2.7.1.20"/>
    </reaction>
</comment>
<reference evidence="12" key="1">
    <citation type="submission" date="2020-07" db="EMBL/GenBank/DDBJ databases">
        <title>The High-quality genome of the commercially important snow crab, Chionoecetes opilio.</title>
        <authorList>
            <person name="Jeong J.-H."/>
            <person name="Ryu S."/>
        </authorList>
    </citation>
    <scope>NUCLEOTIDE SEQUENCE</scope>
    <source>
        <strain evidence="12">MADBK_172401_WGS</strain>
        <tissue evidence="12">Digestive gland</tissue>
    </source>
</reference>
<accession>A0A8J5D504</accession>
<evidence type="ECO:0000256" key="3">
    <source>
        <dbReference type="ARBA" id="ARBA00012119"/>
    </source>
</evidence>
<comment type="similarity">
    <text evidence="2 9">Belongs to the carbohydrate kinase PfkB family.</text>
</comment>
<comment type="caution">
    <text evidence="12">The sequence shown here is derived from an EMBL/GenBank/DDBJ whole genome shotgun (WGS) entry which is preliminary data.</text>
</comment>
<evidence type="ECO:0000256" key="10">
    <source>
        <dbReference type="SAM" id="Phobius"/>
    </source>
</evidence>
<keyword evidence="13" id="KW-1185">Reference proteome</keyword>
<dbReference type="InterPro" id="IPR029056">
    <property type="entry name" value="Ribokinase-like"/>
</dbReference>
<evidence type="ECO:0000256" key="9">
    <source>
        <dbReference type="RuleBase" id="RU368116"/>
    </source>
</evidence>
<evidence type="ECO:0000256" key="7">
    <source>
        <dbReference type="ARBA" id="ARBA00022777"/>
    </source>
</evidence>
<evidence type="ECO:0000259" key="11">
    <source>
        <dbReference type="Pfam" id="PF00294"/>
    </source>
</evidence>
<dbReference type="PANTHER" id="PTHR45769">
    <property type="entry name" value="ADENOSINE KINASE"/>
    <property type="match status" value="1"/>
</dbReference>
<dbReference type="InterPro" id="IPR011611">
    <property type="entry name" value="PfkB_dom"/>
</dbReference>
<dbReference type="AlphaFoldDB" id="A0A8J5D504"/>
<dbReference type="Gene3D" id="3.40.1190.20">
    <property type="match status" value="1"/>
</dbReference>
<evidence type="ECO:0000256" key="8">
    <source>
        <dbReference type="ARBA" id="ARBA00022840"/>
    </source>
</evidence>
<dbReference type="PANTHER" id="PTHR45769:SF3">
    <property type="entry name" value="ADENOSINE KINASE"/>
    <property type="match status" value="1"/>
</dbReference>
<keyword evidence="10" id="KW-0812">Transmembrane</keyword>
<dbReference type="GO" id="GO:0005829">
    <property type="term" value="C:cytosol"/>
    <property type="evidence" value="ECO:0007669"/>
    <property type="project" value="TreeGrafter"/>
</dbReference>
<evidence type="ECO:0000256" key="1">
    <source>
        <dbReference type="ARBA" id="ARBA00004801"/>
    </source>
</evidence>
<dbReference type="CDD" id="cd01168">
    <property type="entry name" value="adenosine_kinase"/>
    <property type="match status" value="1"/>
</dbReference>
<dbReference type="GO" id="GO:0005634">
    <property type="term" value="C:nucleus"/>
    <property type="evidence" value="ECO:0007669"/>
    <property type="project" value="UniProtKB-SubCell"/>
</dbReference>
<proteinExistence type="inferred from homology"/>
<dbReference type="PRINTS" id="PR00989">
    <property type="entry name" value="ADENOKINASE"/>
</dbReference>
<dbReference type="Proteomes" id="UP000770661">
    <property type="component" value="Unassembled WGS sequence"/>
</dbReference>
<comment type="function">
    <text evidence="9">ATP dependent phosphorylation of adenosine and other related nucleoside analogs to monophosphate derivatives.</text>
</comment>
<keyword evidence="4 9" id="KW-0808">Transferase</keyword>
<dbReference type="GO" id="GO:0005524">
    <property type="term" value="F:ATP binding"/>
    <property type="evidence" value="ECO:0007669"/>
    <property type="project" value="UniProtKB-UniRule"/>
</dbReference>
<evidence type="ECO:0000256" key="5">
    <source>
        <dbReference type="ARBA" id="ARBA00022726"/>
    </source>
</evidence>
<protein>
    <recommendedName>
        <fullName evidence="3 9">Adenosine kinase</fullName>
        <shortName evidence="9">AK</shortName>
        <ecNumber evidence="3 9">2.7.1.20</ecNumber>
    </recommendedName>
    <alternativeName>
        <fullName evidence="9">Adenosine 5'-phosphotransferase</fullName>
    </alternativeName>
</protein>
<comment type="pathway">
    <text evidence="1 9">Purine metabolism; AMP biosynthesis via salvage pathway; AMP from adenosine: step 1/1.</text>
</comment>
<keyword evidence="5 9" id="KW-0660">Purine salvage</keyword>
<comment type="subcellular location">
    <subcellularLocation>
        <location evidence="9">Nucleus</location>
    </subcellularLocation>
</comment>
<evidence type="ECO:0000256" key="6">
    <source>
        <dbReference type="ARBA" id="ARBA00022741"/>
    </source>
</evidence>
<comment type="subunit">
    <text evidence="9">Monomer.</text>
</comment>
<keyword evidence="8 9" id="KW-0067">ATP-binding</keyword>
<evidence type="ECO:0000313" key="12">
    <source>
        <dbReference type="EMBL" id="KAG0729662.1"/>
    </source>
</evidence>
<gene>
    <name evidence="12" type="primary">ADK2</name>
    <name evidence="12" type="ORF">GWK47_029878</name>
</gene>
<evidence type="ECO:0000256" key="4">
    <source>
        <dbReference type="ARBA" id="ARBA00022679"/>
    </source>
</evidence>
<sequence length="210" mass="22789">MSKSCSKEVSAEQFMVRAQGSQVHGARLSAGVSEGALFGMGNPLLDIAVNTDADYLKKYDLEPNNAILSEKKHEPMYGEMAGMKGVEYIAGGATQNSMRVAQWILRKKHCATFMGSVGKDSFSKTLEEKAGEAGVKVKYQKQEDHPTGTCAVVITKNGACRSLVANLAAANHFSKSHLDVPENKALLEKAKYFYISVSFVAILILCIYSK</sequence>
<evidence type="ECO:0000256" key="2">
    <source>
        <dbReference type="ARBA" id="ARBA00010688"/>
    </source>
</evidence>
<dbReference type="EMBL" id="JACEEZ010000974">
    <property type="protein sequence ID" value="KAG0729662.1"/>
    <property type="molecule type" value="Genomic_DNA"/>
</dbReference>
<dbReference type="GO" id="GO:0006166">
    <property type="term" value="P:purine ribonucleoside salvage"/>
    <property type="evidence" value="ECO:0007669"/>
    <property type="project" value="UniProtKB-KW"/>
</dbReference>
<dbReference type="GO" id="GO:0006144">
    <property type="term" value="P:purine nucleobase metabolic process"/>
    <property type="evidence" value="ECO:0007669"/>
    <property type="project" value="TreeGrafter"/>
</dbReference>
<keyword evidence="10" id="KW-1133">Transmembrane helix</keyword>
<feature type="transmembrane region" description="Helical" evidence="10">
    <location>
        <begin position="192"/>
        <end position="209"/>
    </location>
</feature>
<dbReference type="UniPathway" id="UPA00588">
    <property type="reaction ID" value="UER00659"/>
</dbReference>
<keyword evidence="9" id="KW-0460">Magnesium</keyword>
<keyword evidence="7 9" id="KW-0418">Kinase</keyword>
<keyword evidence="10" id="KW-0472">Membrane</keyword>
<dbReference type="OrthoDB" id="432447at2759"/>
<evidence type="ECO:0000313" key="13">
    <source>
        <dbReference type="Proteomes" id="UP000770661"/>
    </source>
</evidence>
<dbReference type="GO" id="GO:0004001">
    <property type="term" value="F:adenosine kinase activity"/>
    <property type="evidence" value="ECO:0007669"/>
    <property type="project" value="UniProtKB-UniRule"/>
</dbReference>
<organism evidence="12 13">
    <name type="scientific">Chionoecetes opilio</name>
    <name type="common">Atlantic snow crab</name>
    <name type="synonym">Cancer opilio</name>
    <dbReference type="NCBI Taxonomy" id="41210"/>
    <lineage>
        <taxon>Eukaryota</taxon>
        <taxon>Metazoa</taxon>
        <taxon>Ecdysozoa</taxon>
        <taxon>Arthropoda</taxon>
        <taxon>Crustacea</taxon>
        <taxon>Multicrustacea</taxon>
        <taxon>Malacostraca</taxon>
        <taxon>Eumalacostraca</taxon>
        <taxon>Eucarida</taxon>
        <taxon>Decapoda</taxon>
        <taxon>Pleocyemata</taxon>
        <taxon>Brachyura</taxon>
        <taxon>Eubrachyura</taxon>
        <taxon>Majoidea</taxon>
        <taxon>Majidae</taxon>
        <taxon>Chionoecetes</taxon>
    </lineage>
</organism>
<keyword evidence="9" id="KW-0539">Nucleus</keyword>
<feature type="domain" description="Carbohydrate kinase PfkB" evidence="11">
    <location>
        <begin position="64"/>
        <end position="200"/>
    </location>
</feature>
<dbReference type="InterPro" id="IPR001805">
    <property type="entry name" value="Adenokinase"/>
</dbReference>
<name>A0A8J5D504_CHIOP</name>
<keyword evidence="6 9" id="KW-0547">Nucleotide-binding</keyword>
<dbReference type="Pfam" id="PF00294">
    <property type="entry name" value="PfkB"/>
    <property type="match status" value="1"/>
</dbReference>
<comment type="cofactor">
    <cofactor evidence="9">
        <name>Mg(2+)</name>
        <dbReference type="ChEBI" id="CHEBI:18420"/>
    </cofactor>
    <text evidence="9">Binds 3 Mg(2+) ions per subunit.</text>
</comment>
<dbReference type="GO" id="GO:0044209">
    <property type="term" value="P:AMP salvage"/>
    <property type="evidence" value="ECO:0007669"/>
    <property type="project" value="UniProtKB-UniRule"/>
</dbReference>
<dbReference type="EC" id="2.7.1.20" evidence="3 9"/>
<dbReference type="SUPFAM" id="SSF53613">
    <property type="entry name" value="Ribokinase-like"/>
    <property type="match status" value="1"/>
</dbReference>